<proteinExistence type="predicted"/>
<feature type="transmembrane region" description="Helical" evidence="1">
    <location>
        <begin position="381"/>
        <end position="402"/>
    </location>
</feature>
<evidence type="ECO:0000313" key="3">
    <source>
        <dbReference type="EMBL" id="KYG33002.1"/>
    </source>
</evidence>
<feature type="transmembrane region" description="Helical" evidence="1">
    <location>
        <begin position="693"/>
        <end position="711"/>
    </location>
</feature>
<dbReference type="AlphaFoldDB" id="A0A161Q7S3"/>
<dbReference type="EMBL" id="LTAO01000010">
    <property type="protein sequence ID" value="KYG33002.1"/>
    <property type="molecule type" value="Genomic_DNA"/>
</dbReference>
<keyword evidence="2" id="KW-0732">Signal</keyword>
<name>A0A161Q7S3_9BACI</name>
<keyword evidence="1" id="KW-0472">Membrane</keyword>
<protein>
    <recommendedName>
        <fullName evidence="5">Phosphoglyceromutase</fullName>
    </recommendedName>
</protein>
<keyword evidence="1" id="KW-1133">Transmembrane helix</keyword>
<sequence>MFTKILKVLSLIVFLVLCYSQLAVAEENIDSSTKEHMKIVIAPGLSFDDAKWLVEHGRYDVLWEESALGAMNVRPDGAYQYLPNLLSISTGTKSRGIPQWNAYEKEEIIDDVNSVDYMHQLTGLSSESPIVHPFLHKLKEENTNNYHDAQIGSLGESLKNAGVKRLVLGNSDVGEERVRFASLLTIDKQGQTLGELKETVRSNPRVPYGIEMDSDYLLNQINTFVGQHSSTFVAVEWGDLYRLDRLKGEMEPVFYQSIKEEALFHLESFINELVLNGEDEPVWLISPIMNQDSLKNKQQLAPIFTFDQDGGSLTSLTTRQSYLVANVDVVPTILNGFGLQKTDEYIGHPIIVEKSGDVNKQPLFEEVDEIVHIYKTRASVLSIYISCLAILLLSSGLMIFFLRENNFGIKILKVTLLTALSSPLFFLLLAPINTLLNQISFLMVMLLCSLLTGYLCYRFIHSPVSFITSCLFIAITIDLTLGESLIQRSYLGYDPIIGARYYGIGNEYAGIYISSALTMLVPFFHKRNWKVFIVASILLVQMVILASQSLGTNAGATLSAAIAYTVAILLLLGFKTKTSTLWIIGTFGLFTGLILLYGLQLIGVKSHIGLAFERLTSGDLLYIKNIIFRKLEMNYKLFRHSNWTQLFVSSYLVVLLLIWTKRNRMMEFSKRLYLQIGVIASVALLLLNDSGVVAAATSMFCIVITYCYWILTAHETQFSPTITKKEKSTQQAH</sequence>
<feature type="transmembrane region" description="Helical" evidence="1">
    <location>
        <begin position="414"/>
        <end position="432"/>
    </location>
</feature>
<feature type="transmembrane region" description="Helical" evidence="1">
    <location>
        <begin position="643"/>
        <end position="660"/>
    </location>
</feature>
<feature type="transmembrane region" description="Helical" evidence="1">
    <location>
        <begin position="556"/>
        <end position="574"/>
    </location>
</feature>
<feature type="chain" id="PRO_5007825737" description="Phosphoglyceromutase" evidence="2">
    <location>
        <begin position="26"/>
        <end position="733"/>
    </location>
</feature>
<dbReference type="STRING" id="519424.AZF04_17740"/>
<accession>A0A161Q7S3</accession>
<gene>
    <name evidence="3" type="ORF">AZF04_17740</name>
</gene>
<evidence type="ECO:0000256" key="1">
    <source>
        <dbReference type="SAM" id="Phobius"/>
    </source>
</evidence>
<organism evidence="3 4">
    <name type="scientific">Alkalihalobacillus trypoxylicola</name>
    <dbReference type="NCBI Taxonomy" id="519424"/>
    <lineage>
        <taxon>Bacteria</taxon>
        <taxon>Bacillati</taxon>
        <taxon>Bacillota</taxon>
        <taxon>Bacilli</taxon>
        <taxon>Bacillales</taxon>
        <taxon>Bacillaceae</taxon>
        <taxon>Alkalihalobacillus</taxon>
    </lineage>
</organism>
<feature type="transmembrane region" description="Helical" evidence="1">
    <location>
        <begin position="672"/>
        <end position="687"/>
    </location>
</feature>
<evidence type="ECO:0008006" key="5">
    <source>
        <dbReference type="Google" id="ProtNLM"/>
    </source>
</evidence>
<feature type="transmembrane region" description="Helical" evidence="1">
    <location>
        <begin position="464"/>
        <end position="481"/>
    </location>
</feature>
<feature type="transmembrane region" description="Helical" evidence="1">
    <location>
        <begin position="501"/>
        <end position="524"/>
    </location>
</feature>
<evidence type="ECO:0000256" key="2">
    <source>
        <dbReference type="SAM" id="SignalP"/>
    </source>
</evidence>
<feature type="transmembrane region" description="Helical" evidence="1">
    <location>
        <begin position="438"/>
        <end position="457"/>
    </location>
</feature>
<feature type="signal peptide" evidence="2">
    <location>
        <begin position="1"/>
        <end position="25"/>
    </location>
</feature>
<comment type="caution">
    <text evidence="3">The sequence shown here is derived from an EMBL/GenBank/DDBJ whole genome shotgun (WGS) entry which is preliminary data.</text>
</comment>
<dbReference type="RefSeq" id="WP_061948059.1">
    <property type="nucleotide sequence ID" value="NZ_LTAO01000010.1"/>
</dbReference>
<reference evidence="3" key="1">
    <citation type="submission" date="2016-02" db="EMBL/GenBank/DDBJ databases">
        <title>Genome sequence of Bacillus trypoxylicola KCTC 13244(T).</title>
        <authorList>
            <person name="Jeong H."/>
            <person name="Park S.-H."/>
            <person name="Choi S.-K."/>
        </authorList>
    </citation>
    <scope>NUCLEOTIDE SEQUENCE [LARGE SCALE GENOMIC DNA]</scope>
    <source>
        <strain evidence="3">KCTC 13244</strain>
    </source>
</reference>
<dbReference type="OrthoDB" id="3199331at2"/>
<dbReference type="Proteomes" id="UP000075806">
    <property type="component" value="Unassembled WGS sequence"/>
</dbReference>
<keyword evidence="4" id="KW-1185">Reference proteome</keyword>
<evidence type="ECO:0000313" key="4">
    <source>
        <dbReference type="Proteomes" id="UP000075806"/>
    </source>
</evidence>
<feature type="transmembrane region" description="Helical" evidence="1">
    <location>
        <begin position="531"/>
        <end position="550"/>
    </location>
</feature>
<keyword evidence="1" id="KW-0812">Transmembrane</keyword>
<feature type="transmembrane region" description="Helical" evidence="1">
    <location>
        <begin position="581"/>
        <end position="602"/>
    </location>
</feature>